<keyword evidence="3" id="KW-0690">Ribosome biogenesis</keyword>
<name>A0A117MKV9_CHLLI</name>
<keyword evidence="1 3" id="KW-0547">Nucleotide-binding</keyword>
<dbReference type="SUPFAM" id="SSF52540">
    <property type="entry name" value="P-loop containing nucleoside triphosphate hydrolases"/>
    <property type="match status" value="1"/>
</dbReference>
<evidence type="ECO:0000259" key="4">
    <source>
        <dbReference type="PROSITE" id="PS50936"/>
    </source>
</evidence>
<dbReference type="InterPro" id="IPR027417">
    <property type="entry name" value="P-loop_NTPase"/>
</dbReference>
<comment type="subcellular location">
    <subcellularLocation>
        <location evidence="3">Cytoplasm</location>
    </subcellularLocation>
</comment>
<dbReference type="EMBL" id="LMBR01000187">
    <property type="protein sequence ID" value="KUL23002.1"/>
    <property type="molecule type" value="Genomic_DNA"/>
</dbReference>
<feature type="binding site" evidence="3">
    <location>
        <position position="288"/>
    </location>
    <ligand>
        <name>Zn(2+)</name>
        <dbReference type="ChEBI" id="CHEBI:29105"/>
    </ligand>
</feature>
<dbReference type="OrthoDB" id="9809485at2"/>
<feature type="binding site" evidence="3">
    <location>
        <position position="275"/>
    </location>
    <ligand>
        <name>Zn(2+)</name>
        <dbReference type="ChEBI" id="CHEBI:29105"/>
    </ligand>
</feature>
<evidence type="ECO:0000313" key="6">
    <source>
        <dbReference type="EMBL" id="KUL23002.1"/>
    </source>
</evidence>
<keyword evidence="3" id="KW-0862">Zinc</keyword>
<dbReference type="PANTHER" id="PTHR32120">
    <property type="entry name" value="SMALL RIBOSOMAL SUBUNIT BIOGENESIS GTPASE RSGA"/>
    <property type="match status" value="1"/>
</dbReference>
<dbReference type="GO" id="GO:0042274">
    <property type="term" value="P:ribosomal small subunit biogenesis"/>
    <property type="evidence" value="ECO:0007669"/>
    <property type="project" value="UniProtKB-UniRule"/>
</dbReference>
<protein>
    <recommendedName>
        <fullName evidence="3">Small ribosomal subunit biogenesis GTPase RsgA</fullName>
        <ecNumber evidence="3">3.6.1.-</ecNumber>
    </recommendedName>
</protein>
<dbReference type="HAMAP" id="MF_01820">
    <property type="entry name" value="GTPase_RsgA"/>
    <property type="match status" value="1"/>
</dbReference>
<keyword evidence="7" id="KW-1185">Reference proteome</keyword>
<dbReference type="GO" id="GO:0003924">
    <property type="term" value="F:GTPase activity"/>
    <property type="evidence" value="ECO:0007669"/>
    <property type="project" value="UniProtKB-UniRule"/>
</dbReference>
<dbReference type="Gene3D" id="1.10.40.50">
    <property type="entry name" value="Probable gtpase engc, domain 3"/>
    <property type="match status" value="1"/>
</dbReference>
<comment type="caution">
    <text evidence="6">The sequence shown here is derived from an EMBL/GenBank/DDBJ whole genome shotgun (WGS) entry which is preliminary data.</text>
</comment>
<keyword evidence="3" id="KW-0378">Hydrolase</keyword>
<sequence length="318" mass="35309">MKEKKTNEVYYEGRITGAFGAGYMVTTDDGRVFRCRTFPGTQSGNPESSLAAVGDQVEVQVTLSGTDALEGIIMQVQPRRSALIRKRDPRRNRSREKQQVIAANIELLVPVVSAYEPPLTTRLIDRYLVFAESEQLPVLLVVNKMDLDDGVEVRKLMQVYHDLGYRICYVSIYRQSGIDELIEALGGRISAFSGHSGVGKSTIINLLTGVRLKTSRTSWKSGKGVHTTSNATMLPLPAGGYVIDTPGIREFSLADITRENLRFYFREFLQVMPECGFSSCTHTVEPDCAVKTAVGNGVIDAGRYESYLALFYALEDER</sequence>
<feature type="binding site" evidence="3">
    <location>
        <position position="280"/>
    </location>
    <ligand>
        <name>Zn(2+)</name>
        <dbReference type="ChEBI" id="CHEBI:29105"/>
    </ligand>
</feature>
<dbReference type="NCBIfam" id="TIGR00157">
    <property type="entry name" value="ribosome small subunit-dependent GTPase A"/>
    <property type="match status" value="1"/>
</dbReference>
<dbReference type="EC" id="3.6.1.-" evidence="3"/>
<keyword evidence="2 3" id="KW-0342">GTP-binding</keyword>
<dbReference type="CDD" id="cd01854">
    <property type="entry name" value="YjeQ_EngC"/>
    <property type="match status" value="1"/>
</dbReference>
<dbReference type="Proteomes" id="UP000053937">
    <property type="component" value="Unassembled WGS sequence"/>
</dbReference>
<comment type="cofactor">
    <cofactor evidence="3">
        <name>Zn(2+)</name>
        <dbReference type="ChEBI" id="CHEBI:29105"/>
    </cofactor>
    <text evidence="3">Binds 1 zinc ion per subunit.</text>
</comment>
<dbReference type="PROSITE" id="PS51721">
    <property type="entry name" value="G_CP"/>
    <property type="match status" value="1"/>
</dbReference>
<feature type="domain" description="CP-type G" evidence="5">
    <location>
        <begin position="94"/>
        <end position="251"/>
    </location>
</feature>
<dbReference type="GO" id="GO:0046872">
    <property type="term" value="F:metal ion binding"/>
    <property type="evidence" value="ECO:0007669"/>
    <property type="project" value="UniProtKB-KW"/>
</dbReference>
<comment type="subunit">
    <text evidence="3">Monomer. Associates with 30S ribosomal subunit, binds 16S rRNA.</text>
</comment>
<feature type="binding site" evidence="3">
    <location>
        <begin position="194"/>
        <end position="202"/>
    </location>
    <ligand>
        <name>GTP</name>
        <dbReference type="ChEBI" id="CHEBI:37565"/>
    </ligand>
</feature>
<reference evidence="6 7" key="1">
    <citation type="submission" date="2015-10" db="EMBL/GenBank/DDBJ databases">
        <title>Draft Genome Sequence of Chlorobium limicola strain Frasassi Growing under Artificial Lighting in the Frasassi Cave System.</title>
        <authorList>
            <person name="Mansor M."/>
            <person name="Macalady J."/>
        </authorList>
    </citation>
    <scope>NUCLEOTIDE SEQUENCE [LARGE SCALE GENOMIC DNA]</scope>
    <source>
        <strain evidence="6 7">Frasassi</strain>
    </source>
</reference>
<dbReference type="GO" id="GO:0005525">
    <property type="term" value="F:GTP binding"/>
    <property type="evidence" value="ECO:0007669"/>
    <property type="project" value="UniProtKB-UniRule"/>
</dbReference>
<gene>
    <name evidence="3" type="primary">rsgA</name>
    <name evidence="6" type="ORF">ASB62_07370</name>
</gene>
<evidence type="ECO:0000259" key="5">
    <source>
        <dbReference type="PROSITE" id="PS51721"/>
    </source>
</evidence>
<evidence type="ECO:0000256" key="1">
    <source>
        <dbReference type="ARBA" id="ARBA00022741"/>
    </source>
</evidence>
<dbReference type="GO" id="GO:0005737">
    <property type="term" value="C:cytoplasm"/>
    <property type="evidence" value="ECO:0007669"/>
    <property type="project" value="UniProtKB-SubCell"/>
</dbReference>
<feature type="binding site" evidence="3">
    <location>
        <begin position="143"/>
        <end position="146"/>
    </location>
    <ligand>
        <name>GTP</name>
        <dbReference type="ChEBI" id="CHEBI:37565"/>
    </ligand>
</feature>
<feature type="domain" description="EngC GTPase" evidence="4">
    <location>
        <begin position="103"/>
        <end position="249"/>
    </location>
</feature>
<comment type="similarity">
    <text evidence="3">Belongs to the TRAFAC class YlqF/YawG GTPase family. RsgA subfamily.</text>
</comment>
<dbReference type="InterPro" id="IPR030378">
    <property type="entry name" value="G_CP_dom"/>
</dbReference>
<dbReference type="Gene3D" id="3.40.50.300">
    <property type="entry name" value="P-loop containing nucleotide triphosphate hydrolases"/>
    <property type="match status" value="1"/>
</dbReference>
<dbReference type="InterPro" id="IPR004881">
    <property type="entry name" value="Ribosome_biogen_GTPase_RsgA"/>
</dbReference>
<dbReference type="Pfam" id="PF03193">
    <property type="entry name" value="RsgA_GTPase"/>
    <property type="match status" value="1"/>
</dbReference>
<keyword evidence="3" id="KW-0694">RNA-binding</keyword>
<dbReference type="InterPro" id="IPR010914">
    <property type="entry name" value="RsgA_GTPase_dom"/>
</dbReference>
<keyword evidence="3" id="KW-0699">rRNA-binding</keyword>
<evidence type="ECO:0000313" key="7">
    <source>
        <dbReference type="Proteomes" id="UP000053937"/>
    </source>
</evidence>
<dbReference type="RefSeq" id="WP_059139274.1">
    <property type="nucleotide sequence ID" value="NZ_LMBR01000187.1"/>
</dbReference>
<accession>A0A117MKV9</accession>
<evidence type="ECO:0000256" key="2">
    <source>
        <dbReference type="ARBA" id="ARBA00023134"/>
    </source>
</evidence>
<keyword evidence="3" id="KW-0963">Cytoplasm</keyword>
<dbReference type="PANTHER" id="PTHR32120:SF11">
    <property type="entry name" value="SMALL RIBOSOMAL SUBUNIT BIOGENESIS GTPASE RSGA 1, MITOCHONDRIAL-RELATED"/>
    <property type="match status" value="1"/>
</dbReference>
<dbReference type="PROSITE" id="PS50936">
    <property type="entry name" value="ENGC_GTPASE"/>
    <property type="match status" value="1"/>
</dbReference>
<keyword evidence="3" id="KW-0479">Metal-binding</keyword>
<dbReference type="GO" id="GO:0019843">
    <property type="term" value="F:rRNA binding"/>
    <property type="evidence" value="ECO:0007669"/>
    <property type="project" value="UniProtKB-KW"/>
</dbReference>
<dbReference type="AlphaFoldDB" id="A0A117MKV9"/>
<feature type="binding site" evidence="3">
    <location>
        <position position="282"/>
    </location>
    <ligand>
        <name>Zn(2+)</name>
        <dbReference type="ChEBI" id="CHEBI:29105"/>
    </ligand>
</feature>
<evidence type="ECO:0000256" key="3">
    <source>
        <dbReference type="HAMAP-Rule" id="MF_01820"/>
    </source>
</evidence>
<organism evidence="6 7">
    <name type="scientific">Chlorobium limicola</name>
    <dbReference type="NCBI Taxonomy" id="1092"/>
    <lineage>
        <taxon>Bacteria</taxon>
        <taxon>Pseudomonadati</taxon>
        <taxon>Chlorobiota</taxon>
        <taxon>Chlorobiia</taxon>
        <taxon>Chlorobiales</taxon>
        <taxon>Chlorobiaceae</taxon>
        <taxon>Chlorobium/Pelodictyon group</taxon>
        <taxon>Chlorobium</taxon>
    </lineage>
</organism>
<proteinExistence type="inferred from homology"/>
<comment type="function">
    <text evidence="3">One of several proteins that assist in the late maturation steps of the functional core of the 30S ribosomal subunit. Helps release RbfA from mature subunits. May play a role in the assembly of ribosomal proteins into the subunit. Circularly permuted GTPase that catalyzes slow GTP hydrolysis, GTPase activity is stimulated by the 30S ribosomal subunit.</text>
</comment>